<dbReference type="Proteomes" id="UP000198914">
    <property type="component" value="Unassembled WGS sequence"/>
</dbReference>
<organism evidence="2 3">
    <name type="scientific">Jannaschia faecimaris</name>
    <dbReference type="NCBI Taxonomy" id="1244108"/>
    <lineage>
        <taxon>Bacteria</taxon>
        <taxon>Pseudomonadati</taxon>
        <taxon>Pseudomonadota</taxon>
        <taxon>Alphaproteobacteria</taxon>
        <taxon>Rhodobacterales</taxon>
        <taxon>Roseobacteraceae</taxon>
        <taxon>Jannaschia</taxon>
    </lineage>
</organism>
<protein>
    <submittedName>
        <fullName evidence="2">Protein required for attachment to host cells</fullName>
    </submittedName>
</protein>
<gene>
    <name evidence="2" type="ORF">SAMN05444004_11114</name>
</gene>
<dbReference type="EMBL" id="FNPX01000011">
    <property type="protein sequence ID" value="SDZ34197.1"/>
    <property type="molecule type" value="Genomic_DNA"/>
</dbReference>
<feature type="region of interest" description="Disordered" evidence="1">
    <location>
        <begin position="43"/>
        <end position="71"/>
    </location>
</feature>
<dbReference type="OrthoDB" id="9812459at2"/>
<evidence type="ECO:0000313" key="3">
    <source>
        <dbReference type="Proteomes" id="UP000198914"/>
    </source>
</evidence>
<feature type="compositionally biased region" description="Polar residues" evidence="1">
    <location>
        <begin position="51"/>
        <end position="61"/>
    </location>
</feature>
<dbReference type="RefSeq" id="WP_092646362.1">
    <property type="nucleotide sequence ID" value="NZ_FNPX01000011.1"/>
</dbReference>
<name>A0A1H3S8X0_9RHOB</name>
<proteinExistence type="predicted"/>
<evidence type="ECO:0000256" key="1">
    <source>
        <dbReference type="SAM" id="MobiDB-lite"/>
    </source>
</evidence>
<evidence type="ECO:0000313" key="2">
    <source>
        <dbReference type="EMBL" id="SDZ34197.1"/>
    </source>
</evidence>
<dbReference type="AlphaFoldDB" id="A0A1H3S8X0"/>
<dbReference type="Pfam" id="PF18856">
    <property type="entry name" value="baeRF_family12"/>
    <property type="match status" value="1"/>
</dbReference>
<sequence length="146" mass="16158">MKRTKTWVIVADGQTARLFDLPFDRRKPLIPLEDHVWDALPTNAPADAQGVTHSSVGSSQHRLAPHNAPDKGPDGFAGEIASRLAASLKSGAFEKLVVVAAPRMMGFLRDRLDAETRASIWMEIDKDFTQMPLEKIDAALRKHLFS</sequence>
<dbReference type="STRING" id="1244108.SAMN05444004_11114"/>
<keyword evidence="3" id="KW-1185">Reference proteome</keyword>
<reference evidence="3" key="1">
    <citation type="submission" date="2016-10" db="EMBL/GenBank/DDBJ databases">
        <authorList>
            <person name="Varghese N."/>
            <person name="Submissions S."/>
        </authorList>
    </citation>
    <scope>NUCLEOTIDE SEQUENCE [LARGE SCALE GENOMIC DNA]</scope>
    <source>
        <strain evidence="3">DSM 100420</strain>
    </source>
</reference>
<dbReference type="InterPro" id="IPR041374">
    <property type="entry name" value="BaeRF_family12"/>
</dbReference>
<accession>A0A1H3S8X0</accession>